<dbReference type="InterPro" id="IPR037185">
    <property type="entry name" value="EmrE-like"/>
</dbReference>
<name>A0AAD0U3A4_9BURK</name>
<evidence type="ECO:0000259" key="12">
    <source>
        <dbReference type="Pfam" id="PF00892"/>
    </source>
</evidence>
<evidence type="ECO:0000256" key="11">
    <source>
        <dbReference type="SAM" id="Phobius"/>
    </source>
</evidence>
<evidence type="ECO:0000313" key="13">
    <source>
        <dbReference type="EMBL" id="AYR22364.1"/>
    </source>
</evidence>
<dbReference type="EMBL" id="CP024996">
    <property type="protein sequence ID" value="AYR22364.1"/>
    <property type="molecule type" value="Genomic_DNA"/>
</dbReference>
<feature type="transmembrane region" description="Helical" evidence="11">
    <location>
        <begin position="112"/>
        <end position="130"/>
    </location>
</feature>
<feature type="transmembrane region" description="Helical" evidence="11">
    <location>
        <begin position="237"/>
        <end position="256"/>
    </location>
</feature>
<dbReference type="RefSeq" id="WP_061789869.1">
    <property type="nucleotide sequence ID" value="NZ_CP024996.1"/>
</dbReference>
<keyword evidence="8 11" id="KW-1133">Transmembrane helix</keyword>
<evidence type="ECO:0000256" key="10">
    <source>
        <dbReference type="ARBA" id="ARBA00023136"/>
    </source>
</evidence>
<dbReference type="PANTHER" id="PTHR30561">
    <property type="entry name" value="SMR FAMILY PROTON-DEPENDENT DRUG EFFLUX TRANSPORTER SUGE"/>
    <property type="match status" value="1"/>
</dbReference>
<reference evidence="13 14" key="1">
    <citation type="submission" date="2017-11" db="EMBL/GenBank/DDBJ databases">
        <title>Complete genome sequence of Herbaspirillum rubrisubalbicans DSM 11543.</title>
        <authorList>
            <person name="Chen M."/>
            <person name="An Q."/>
        </authorList>
    </citation>
    <scope>NUCLEOTIDE SEQUENCE [LARGE SCALE GENOMIC DNA]</scope>
    <source>
        <strain evidence="13 14">DSM 11543</strain>
    </source>
</reference>
<dbReference type="InterPro" id="IPR000390">
    <property type="entry name" value="Small_drug/metabolite_transptr"/>
</dbReference>
<keyword evidence="9" id="KW-0443">Lipid metabolism</keyword>
<feature type="transmembrane region" description="Helical" evidence="11">
    <location>
        <begin position="172"/>
        <end position="193"/>
    </location>
</feature>
<feature type="domain" description="EamA" evidence="12">
    <location>
        <begin position="6"/>
        <end position="128"/>
    </location>
</feature>
<feature type="transmembrane region" description="Helical" evidence="11">
    <location>
        <begin position="208"/>
        <end position="231"/>
    </location>
</feature>
<keyword evidence="5" id="KW-0441">Lipid A biosynthesis</keyword>
<feature type="transmembrane region" description="Helical" evidence="11">
    <location>
        <begin position="30"/>
        <end position="49"/>
    </location>
</feature>
<keyword evidence="10 11" id="KW-0472">Membrane</keyword>
<dbReference type="Gene3D" id="1.10.3730.20">
    <property type="match status" value="2"/>
</dbReference>
<gene>
    <name evidence="13" type="ORF">RC54_00395</name>
</gene>
<evidence type="ECO:0000256" key="2">
    <source>
        <dbReference type="ARBA" id="ARBA00022475"/>
    </source>
</evidence>
<feature type="domain" description="EamA" evidence="12">
    <location>
        <begin position="145"/>
        <end position="277"/>
    </location>
</feature>
<evidence type="ECO:0000256" key="8">
    <source>
        <dbReference type="ARBA" id="ARBA00022989"/>
    </source>
</evidence>
<evidence type="ECO:0000313" key="14">
    <source>
        <dbReference type="Proteomes" id="UP000269199"/>
    </source>
</evidence>
<keyword evidence="6 11" id="KW-0812">Transmembrane</keyword>
<keyword evidence="4" id="KW-0997">Cell inner membrane</keyword>
<dbReference type="Pfam" id="PF00892">
    <property type="entry name" value="EamA"/>
    <property type="match status" value="2"/>
</dbReference>
<keyword evidence="2" id="KW-1003">Cell membrane</keyword>
<protein>
    <submittedName>
        <fullName evidence="13">EamA family transporter</fullName>
    </submittedName>
</protein>
<sequence length="281" mass="29707">MNLAVIALVLTAALLHASWNALLKSSHDRLASLSLMTLGAGLGAIPLVLWRPLPQVDSWCYILLSGLLHTGYNLFLIRAYRIGDFGQSYPIARGSSPLLVALGAALFAGEQLGIYTVIGITLVSVGIVSLADLRAMRRRQHLSAPLAALATGAFIAAYTITDGIGARLAGDAIAYAGWLFLADSFALAVIYHYQHGRSPVVLSHKETWIGLGGGLMSLLAYGIVIWAVTLAPMGMVSALRETSVLFALLIGTLFLGEKLTLRRVLSCLVIAAGAIVLGAHH</sequence>
<evidence type="ECO:0000256" key="9">
    <source>
        <dbReference type="ARBA" id="ARBA00023098"/>
    </source>
</evidence>
<evidence type="ECO:0000256" key="7">
    <source>
        <dbReference type="ARBA" id="ARBA00022985"/>
    </source>
</evidence>
<dbReference type="GO" id="GO:0009103">
    <property type="term" value="P:lipopolysaccharide biosynthetic process"/>
    <property type="evidence" value="ECO:0007669"/>
    <property type="project" value="UniProtKB-KW"/>
</dbReference>
<evidence type="ECO:0000256" key="6">
    <source>
        <dbReference type="ARBA" id="ARBA00022692"/>
    </source>
</evidence>
<keyword evidence="3" id="KW-0444">Lipid biosynthesis</keyword>
<keyword evidence="7" id="KW-0448">Lipopolysaccharide biosynthesis</keyword>
<dbReference type="SUPFAM" id="SSF103481">
    <property type="entry name" value="Multidrug resistance efflux transporter EmrE"/>
    <property type="match status" value="2"/>
</dbReference>
<accession>A0AAD0U3A4</accession>
<dbReference type="Proteomes" id="UP000269199">
    <property type="component" value="Chromosome"/>
</dbReference>
<feature type="transmembrane region" description="Helical" evidence="11">
    <location>
        <begin position="263"/>
        <end position="280"/>
    </location>
</feature>
<dbReference type="GO" id="GO:0009245">
    <property type="term" value="P:lipid A biosynthetic process"/>
    <property type="evidence" value="ECO:0007669"/>
    <property type="project" value="UniProtKB-KW"/>
</dbReference>
<proteinExistence type="predicted"/>
<evidence type="ECO:0000256" key="3">
    <source>
        <dbReference type="ARBA" id="ARBA00022516"/>
    </source>
</evidence>
<feature type="transmembrane region" description="Helical" evidence="11">
    <location>
        <begin position="142"/>
        <end position="160"/>
    </location>
</feature>
<evidence type="ECO:0000256" key="1">
    <source>
        <dbReference type="ARBA" id="ARBA00004651"/>
    </source>
</evidence>
<organism evidence="13 14">
    <name type="scientific">Herbaspirillum rubrisubalbicans</name>
    <dbReference type="NCBI Taxonomy" id="80842"/>
    <lineage>
        <taxon>Bacteria</taxon>
        <taxon>Pseudomonadati</taxon>
        <taxon>Pseudomonadota</taxon>
        <taxon>Betaproteobacteria</taxon>
        <taxon>Burkholderiales</taxon>
        <taxon>Oxalobacteraceae</taxon>
        <taxon>Herbaspirillum</taxon>
    </lineage>
</organism>
<dbReference type="GO" id="GO:0022857">
    <property type="term" value="F:transmembrane transporter activity"/>
    <property type="evidence" value="ECO:0007669"/>
    <property type="project" value="InterPro"/>
</dbReference>
<dbReference type="GO" id="GO:0005886">
    <property type="term" value="C:plasma membrane"/>
    <property type="evidence" value="ECO:0007669"/>
    <property type="project" value="UniProtKB-SubCell"/>
</dbReference>
<feature type="transmembrane region" description="Helical" evidence="11">
    <location>
        <begin position="61"/>
        <end position="80"/>
    </location>
</feature>
<dbReference type="PANTHER" id="PTHR30561:SF9">
    <property type="entry name" value="4-AMINO-4-DEOXY-L-ARABINOSE-PHOSPHOUNDECAPRENOL FLIPPASE SUBUNIT ARNF-RELATED"/>
    <property type="match status" value="1"/>
</dbReference>
<evidence type="ECO:0000256" key="4">
    <source>
        <dbReference type="ARBA" id="ARBA00022519"/>
    </source>
</evidence>
<dbReference type="AlphaFoldDB" id="A0AAD0U3A4"/>
<dbReference type="InterPro" id="IPR000620">
    <property type="entry name" value="EamA_dom"/>
</dbReference>
<evidence type="ECO:0000256" key="5">
    <source>
        <dbReference type="ARBA" id="ARBA00022556"/>
    </source>
</evidence>
<comment type="subcellular location">
    <subcellularLocation>
        <location evidence="1">Cell membrane</location>
        <topology evidence="1">Multi-pass membrane protein</topology>
    </subcellularLocation>
</comment>